<dbReference type="EMBL" id="LN483074">
    <property type="protein sequence ID" value="CEA01943.1"/>
    <property type="molecule type" value="Genomic_DNA"/>
</dbReference>
<protein>
    <submittedName>
        <fullName evidence="1">Uncharacterized protein</fullName>
    </submittedName>
</protein>
<sequence length="43" mass="4765">MYNKADISKLGQLNQLAQRPNQAFDNPPADDEILRLLAQAVLA</sequence>
<name>A0A078M313_9BACL</name>
<reference evidence="1" key="1">
    <citation type="submission" date="2014-07" db="EMBL/GenBank/DDBJ databases">
        <authorList>
            <person name="Urmite Genomes Urmite Genomes"/>
        </authorList>
    </citation>
    <scope>NUCLEOTIDE SEQUENCE</scope>
    <source>
        <strain evidence="1">13S34_air</strain>
    </source>
</reference>
<accession>A0A078M313</accession>
<dbReference type="HOGENOM" id="CLU_3235676_0_0_9"/>
<dbReference type="AlphaFoldDB" id="A0A078M313"/>
<proteinExistence type="predicted"/>
<evidence type="ECO:0000313" key="1">
    <source>
        <dbReference type="EMBL" id="CEA01943.1"/>
    </source>
</evidence>
<gene>
    <name evidence="1" type="ORF">BN1050_01079</name>
</gene>
<organism evidence="1">
    <name type="scientific">Metalysinibacillus saudimassiliensis</name>
    <dbReference type="NCBI Taxonomy" id="1461583"/>
    <lineage>
        <taxon>Bacteria</taxon>
        <taxon>Bacillati</taxon>
        <taxon>Bacillota</taxon>
        <taxon>Bacilli</taxon>
        <taxon>Bacillales</taxon>
        <taxon>Caryophanaceae</taxon>
        <taxon>Metalysinibacillus</taxon>
    </lineage>
</organism>
<dbReference type="PATRIC" id="fig|1461583.4.peg.1040"/>